<keyword evidence="10" id="KW-1185">Reference proteome</keyword>
<reference evidence="9" key="1">
    <citation type="submission" date="2023-07" db="EMBL/GenBank/DDBJ databases">
        <title>The genome sequence of Rhodocytophaga aerolata KACC 12507.</title>
        <authorList>
            <person name="Zhang X."/>
        </authorList>
    </citation>
    <scope>NUCLEOTIDE SEQUENCE</scope>
    <source>
        <strain evidence="9">KACC 12507</strain>
    </source>
</reference>
<dbReference type="EMBL" id="JAUKPO010000028">
    <property type="protein sequence ID" value="MDO1450325.1"/>
    <property type="molecule type" value="Genomic_DNA"/>
</dbReference>
<keyword evidence="6 7" id="KW-0472">Membrane</keyword>
<feature type="transmembrane region" description="Helical" evidence="7">
    <location>
        <begin position="124"/>
        <end position="143"/>
    </location>
</feature>
<feature type="transmembrane region" description="Helical" evidence="7">
    <location>
        <begin position="92"/>
        <end position="117"/>
    </location>
</feature>
<comment type="similarity">
    <text evidence="7">Belongs to the binding-protein-dependent transport system permease family.</text>
</comment>
<protein>
    <submittedName>
        <fullName evidence="9">ABC transporter permease</fullName>
    </submittedName>
</protein>
<evidence type="ECO:0000256" key="6">
    <source>
        <dbReference type="ARBA" id="ARBA00023136"/>
    </source>
</evidence>
<sequence length="365" mass="40723">MKVKTAKNTSSAFKKKRAPKAAFFFLSLVGFCIVFADLLPLPFSPTALDLQHIYLPPLQTQDYIAGKPFHWLGTDHLGRDVLANIIYGCRTAILLSLPAMAIASALGLLLGGIAGFYGNKAIRLSITHVFTLLLTFVLAYYYGFYLPEYSFKESAVDATQPFYLKWLIFISILTTGLVVSKWLHKRILLPLNVSIPIDQLIMKCIEMLSSVPRIILILCLAAYTRPSLYNLILITGLTYWTEPARLIRAELLRVKTLNYIESARAMGLADFYILIRHALPNSLSSIIVAITFGTAGLISLESTLSFLNIGLPVDLPSWGRMVASIRNNFSAWWLVLFPGIALCSTVLSLQAVSNWLVYKLNPRNR</sequence>
<keyword evidence="2 7" id="KW-0813">Transport</keyword>
<dbReference type="InterPro" id="IPR000515">
    <property type="entry name" value="MetI-like"/>
</dbReference>
<comment type="subcellular location">
    <subcellularLocation>
        <location evidence="1 7">Cell membrane</location>
        <topology evidence="1 7">Multi-pass membrane protein</topology>
    </subcellularLocation>
</comment>
<accession>A0ABT8RHP8</accession>
<feature type="transmembrane region" description="Helical" evidence="7">
    <location>
        <begin position="286"/>
        <end position="311"/>
    </location>
</feature>
<keyword evidence="3" id="KW-1003">Cell membrane</keyword>
<evidence type="ECO:0000256" key="4">
    <source>
        <dbReference type="ARBA" id="ARBA00022692"/>
    </source>
</evidence>
<dbReference type="RefSeq" id="WP_302041126.1">
    <property type="nucleotide sequence ID" value="NZ_JAUKPO010000028.1"/>
</dbReference>
<evidence type="ECO:0000256" key="7">
    <source>
        <dbReference type="RuleBase" id="RU363032"/>
    </source>
</evidence>
<evidence type="ECO:0000256" key="1">
    <source>
        <dbReference type="ARBA" id="ARBA00004651"/>
    </source>
</evidence>
<organism evidence="9 10">
    <name type="scientific">Rhodocytophaga aerolata</name>
    <dbReference type="NCBI Taxonomy" id="455078"/>
    <lineage>
        <taxon>Bacteria</taxon>
        <taxon>Pseudomonadati</taxon>
        <taxon>Bacteroidota</taxon>
        <taxon>Cytophagia</taxon>
        <taxon>Cytophagales</taxon>
        <taxon>Rhodocytophagaceae</taxon>
        <taxon>Rhodocytophaga</taxon>
    </lineage>
</organism>
<name>A0ABT8RHP8_9BACT</name>
<evidence type="ECO:0000256" key="2">
    <source>
        <dbReference type="ARBA" id="ARBA00022448"/>
    </source>
</evidence>
<evidence type="ECO:0000313" key="9">
    <source>
        <dbReference type="EMBL" id="MDO1450325.1"/>
    </source>
</evidence>
<proteinExistence type="inferred from homology"/>
<keyword evidence="4 7" id="KW-0812">Transmembrane</keyword>
<dbReference type="Gene3D" id="1.10.3720.10">
    <property type="entry name" value="MetI-like"/>
    <property type="match status" value="1"/>
</dbReference>
<gene>
    <name evidence="9" type="ORF">Q0590_28880</name>
</gene>
<comment type="caution">
    <text evidence="9">The sequence shown here is derived from an EMBL/GenBank/DDBJ whole genome shotgun (WGS) entry which is preliminary data.</text>
</comment>
<evidence type="ECO:0000256" key="3">
    <source>
        <dbReference type="ARBA" id="ARBA00022475"/>
    </source>
</evidence>
<dbReference type="CDD" id="cd06261">
    <property type="entry name" value="TM_PBP2"/>
    <property type="match status" value="1"/>
</dbReference>
<feature type="transmembrane region" description="Helical" evidence="7">
    <location>
        <begin position="163"/>
        <end position="183"/>
    </location>
</feature>
<dbReference type="Pfam" id="PF00528">
    <property type="entry name" value="BPD_transp_1"/>
    <property type="match status" value="1"/>
</dbReference>
<evidence type="ECO:0000313" key="10">
    <source>
        <dbReference type="Proteomes" id="UP001168528"/>
    </source>
</evidence>
<dbReference type="PROSITE" id="PS50928">
    <property type="entry name" value="ABC_TM1"/>
    <property type="match status" value="1"/>
</dbReference>
<evidence type="ECO:0000259" key="8">
    <source>
        <dbReference type="PROSITE" id="PS50928"/>
    </source>
</evidence>
<feature type="domain" description="ABC transmembrane type-1" evidence="8">
    <location>
        <begin position="158"/>
        <end position="353"/>
    </location>
</feature>
<dbReference type="Proteomes" id="UP001168528">
    <property type="component" value="Unassembled WGS sequence"/>
</dbReference>
<dbReference type="InterPro" id="IPR035906">
    <property type="entry name" value="MetI-like_sf"/>
</dbReference>
<dbReference type="PANTHER" id="PTHR43386:SF1">
    <property type="entry name" value="D,D-DIPEPTIDE TRANSPORT SYSTEM PERMEASE PROTEIN DDPC-RELATED"/>
    <property type="match status" value="1"/>
</dbReference>
<dbReference type="PANTHER" id="PTHR43386">
    <property type="entry name" value="OLIGOPEPTIDE TRANSPORT SYSTEM PERMEASE PROTEIN APPC"/>
    <property type="match status" value="1"/>
</dbReference>
<keyword evidence="5 7" id="KW-1133">Transmembrane helix</keyword>
<dbReference type="SUPFAM" id="SSF161098">
    <property type="entry name" value="MetI-like"/>
    <property type="match status" value="1"/>
</dbReference>
<evidence type="ECO:0000256" key="5">
    <source>
        <dbReference type="ARBA" id="ARBA00022989"/>
    </source>
</evidence>
<dbReference type="InterPro" id="IPR050366">
    <property type="entry name" value="BP-dependent_transpt_permease"/>
</dbReference>
<feature type="transmembrane region" description="Helical" evidence="7">
    <location>
        <begin position="331"/>
        <end position="357"/>
    </location>
</feature>